<accession>A0ABP9FRJ0</accession>
<feature type="domain" description="FAD-binding FR-type" evidence="2">
    <location>
        <begin position="20"/>
        <end position="119"/>
    </location>
</feature>
<reference evidence="4" key="1">
    <citation type="journal article" date="2019" name="Int. J. Syst. Evol. Microbiol.">
        <title>The Global Catalogue of Microorganisms (GCM) 10K type strain sequencing project: providing services to taxonomists for standard genome sequencing and annotation.</title>
        <authorList>
            <consortium name="The Broad Institute Genomics Platform"/>
            <consortium name="The Broad Institute Genome Sequencing Center for Infectious Disease"/>
            <person name="Wu L."/>
            <person name="Ma J."/>
        </authorList>
    </citation>
    <scope>NUCLEOTIDE SEQUENCE [LARGE SCALE GENOMIC DNA]</scope>
    <source>
        <strain evidence="4">JCM 18283</strain>
    </source>
</reference>
<evidence type="ECO:0000256" key="1">
    <source>
        <dbReference type="ARBA" id="ARBA00035644"/>
    </source>
</evidence>
<dbReference type="SUPFAM" id="SSF63380">
    <property type="entry name" value="Riboflavin synthase domain-like"/>
    <property type="match status" value="1"/>
</dbReference>
<gene>
    <name evidence="3" type="ORF">GCM10023313_15210</name>
</gene>
<comment type="caution">
    <text evidence="3">The sequence shown here is derived from an EMBL/GenBank/DDBJ whole genome shotgun (WGS) entry which is preliminary data.</text>
</comment>
<dbReference type="Gene3D" id="3.40.50.80">
    <property type="entry name" value="Nucleotide-binding domain of ferredoxin-NADP reductase (FNR) module"/>
    <property type="match status" value="1"/>
</dbReference>
<dbReference type="InterPro" id="IPR013113">
    <property type="entry name" value="SIP_FAD-bd"/>
</dbReference>
<evidence type="ECO:0000313" key="4">
    <source>
        <dbReference type="Proteomes" id="UP001501436"/>
    </source>
</evidence>
<evidence type="ECO:0000259" key="2">
    <source>
        <dbReference type="PROSITE" id="PS51384"/>
    </source>
</evidence>
<dbReference type="InterPro" id="IPR039261">
    <property type="entry name" value="FNR_nucleotide-bd"/>
</dbReference>
<dbReference type="PANTHER" id="PTHR30157">
    <property type="entry name" value="FERRIC REDUCTASE, NADPH-DEPENDENT"/>
    <property type="match status" value="1"/>
</dbReference>
<keyword evidence="4" id="KW-1185">Reference proteome</keyword>
<dbReference type="Pfam" id="PF04954">
    <property type="entry name" value="SIP"/>
    <property type="match status" value="1"/>
</dbReference>
<dbReference type="SUPFAM" id="SSF52343">
    <property type="entry name" value="Ferredoxin reductase-like, C-terminal NADP-linked domain"/>
    <property type="match status" value="1"/>
</dbReference>
<dbReference type="InterPro" id="IPR017927">
    <property type="entry name" value="FAD-bd_FR_type"/>
</dbReference>
<sequence>MSTLLLSRIKKKATQILENQFLKTGHVLESRLWGTDDIVEIDMHLPSANMDWNEVQHIKCKVADFTYRDYTPSAWDAETQTCTLYIDINHKGPGATWAKQLKKGDTVEYLGISTTRHTPVNTSAIICLGDESAIGHLLALQQLTQPATRFSGAVVMNDSANRSLFNEYFKTSLQPVERSDSYGHHSLIKWLLQQSENLENTIFYLAGNSTMVAQLRKTLRGQGYSSGQIKAHGFWQ</sequence>
<organism evidence="3 4">
    <name type="scientific">Mucilaginibacter defluvii</name>
    <dbReference type="NCBI Taxonomy" id="1196019"/>
    <lineage>
        <taxon>Bacteria</taxon>
        <taxon>Pseudomonadati</taxon>
        <taxon>Bacteroidota</taxon>
        <taxon>Sphingobacteriia</taxon>
        <taxon>Sphingobacteriales</taxon>
        <taxon>Sphingobacteriaceae</taxon>
        <taxon>Mucilaginibacter</taxon>
    </lineage>
</organism>
<dbReference type="EMBL" id="BAABJI010000002">
    <property type="protein sequence ID" value="GAA4912956.1"/>
    <property type="molecule type" value="Genomic_DNA"/>
</dbReference>
<dbReference type="Gene3D" id="2.40.30.10">
    <property type="entry name" value="Translation factors"/>
    <property type="match status" value="1"/>
</dbReference>
<dbReference type="Pfam" id="PF08021">
    <property type="entry name" value="FAD_binding_9"/>
    <property type="match status" value="1"/>
</dbReference>
<dbReference type="InterPro" id="IPR039374">
    <property type="entry name" value="SIP_fam"/>
</dbReference>
<dbReference type="Proteomes" id="UP001501436">
    <property type="component" value="Unassembled WGS sequence"/>
</dbReference>
<dbReference type="PROSITE" id="PS51384">
    <property type="entry name" value="FAD_FR"/>
    <property type="match status" value="1"/>
</dbReference>
<dbReference type="RefSeq" id="WP_345330448.1">
    <property type="nucleotide sequence ID" value="NZ_BAABJI010000002.1"/>
</dbReference>
<protein>
    <recommendedName>
        <fullName evidence="2">FAD-binding FR-type domain-containing protein</fullName>
    </recommendedName>
</protein>
<dbReference type="PANTHER" id="PTHR30157:SF0">
    <property type="entry name" value="NADPH-DEPENDENT FERRIC-CHELATE REDUCTASE"/>
    <property type="match status" value="1"/>
</dbReference>
<proteinExistence type="inferred from homology"/>
<comment type="similarity">
    <text evidence="1">Belongs to the SIP oxidoreductase family.</text>
</comment>
<name>A0ABP9FRJ0_9SPHI</name>
<dbReference type="InterPro" id="IPR007037">
    <property type="entry name" value="SIP_rossman_dom"/>
</dbReference>
<evidence type="ECO:0000313" key="3">
    <source>
        <dbReference type="EMBL" id="GAA4912956.1"/>
    </source>
</evidence>
<dbReference type="InterPro" id="IPR017938">
    <property type="entry name" value="Riboflavin_synthase-like_b-brl"/>
</dbReference>